<evidence type="ECO:0000256" key="1">
    <source>
        <dbReference type="SAM" id="MobiDB-lite"/>
    </source>
</evidence>
<feature type="region of interest" description="Disordered" evidence="1">
    <location>
        <begin position="1"/>
        <end position="27"/>
    </location>
</feature>
<sequence>MRLSASGSGDGGGSLAVPGSRPLGFSNSSRNFSVVDRLLADGALGATSAAAAPIASSSSPPYAAE</sequence>
<name>A0A0A9F1S6_ARUDO</name>
<proteinExistence type="predicted"/>
<dbReference type="EMBL" id="GBRH01193820">
    <property type="protein sequence ID" value="JAE04076.1"/>
    <property type="molecule type" value="Transcribed_RNA"/>
</dbReference>
<accession>A0A0A9F1S6</accession>
<reference evidence="2" key="1">
    <citation type="submission" date="2014-09" db="EMBL/GenBank/DDBJ databases">
        <authorList>
            <person name="Magalhaes I.L.F."/>
            <person name="Oliveira U."/>
            <person name="Santos F.R."/>
            <person name="Vidigal T.H.D.A."/>
            <person name="Brescovit A.D."/>
            <person name="Santos A.J."/>
        </authorList>
    </citation>
    <scope>NUCLEOTIDE SEQUENCE</scope>
    <source>
        <tissue evidence="2">Shoot tissue taken approximately 20 cm above the soil surface</tissue>
    </source>
</reference>
<protein>
    <submittedName>
        <fullName evidence="2">Uncharacterized protein</fullName>
    </submittedName>
</protein>
<reference evidence="2" key="2">
    <citation type="journal article" date="2015" name="Data Brief">
        <title>Shoot transcriptome of the giant reed, Arundo donax.</title>
        <authorList>
            <person name="Barrero R.A."/>
            <person name="Guerrero F.D."/>
            <person name="Moolhuijzen P."/>
            <person name="Goolsby J.A."/>
            <person name="Tidwell J."/>
            <person name="Bellgard S.E."/>
            <person name="Bellgard M.I."/>
        </authorList>
    </citation>
    <scope>NUCLEOTIDE SEQUENCE</scope>
    <source>
        <tissue evidence="2">Shoot tissue taken approximately 20 cm above the soil surface</tissue>
    </source>
</reference>
<organism evidence="2">
    <name type="scientific">Arundo donax</name>
    <name type="common">Giant reed</name>
    <name type="synonym">Donax arundinaceus</name>
    <dbReference type="NCBI Taxonomy" id="35708"/>
    <lineage>
        <taxon>Eukaryota</taxon>
        <taxon>Viridiplantae</taxon>
        <taxon>Streptophyta</taxon>
        <taxon>Embryophyta</taxon>
        <taxon>Tracheophyta</taxon>
        <taxon>Spermatophyta</taxon>
        <taxon>Magnoliopsida</taxon>
        <taxon>Liliopsida</taxon>
        <taxon>Poales</taxon>
        <taxon>Poaceae</taxon>
        <taxon>PACMAD clade</taxon>
        <taxon>Arundinoideae</taxon>
        <taxon>Arundineae</taxon>
        <taxon>Arundo</taxon>
    </lineage>
</organism>
<dbReference type="AlphaFoldDB" id="A0A0A9F1S6"/>
<evidence type="ECO:0000313" key="2">
    <source>
        <dbReference type="EMBL" id="JAE04076.1"/>
    </source>
</evidence>